<accession>A0A9W8JPC9</accession>
<sequence>MRGLVNMAVVCSDGRTVSDSAAQIAEYARAISGVSENFSSLVSSVRLMCSGWKVHPNNFKGPISGNTSFPLLIIGNTADPVTPLSMAKKASLAFPGSVVLTYDIPGHTSFAWPSLCIISHVQLYFRNGTLPAEGSVCNDAVIPFFPSTSTTAARDLVAERRGPLDEIVEALRRTDRRALFNAF</sequence>
<protein>
    <recommendedName>
        <fullName evidence="1">Peptidase S33 tripeptidyl aminopeptidase-like C-terminal domain-containing protein</fullName>
    </recommendedName>
</protein>
<name>A0A9W8JPC9_9AGAR</name>
<feature type="domain" description="Peptidase S33 tripeptidyl aminopeptidase-like C-terminal" evidence="1">
    <location>
        <begin position="38"/>
        <end position="137"/>
    </location>
</feature>
<dbReference type="EMBL" id="JANKHO010001771">
    <property type="protein sequence ID" value="KAJ3498915.1"/>
    <property type="molecule type" value="Genomic_DNA"/>
</dbReference>
<keyword evidence="3" id="KW-1185">Reference proteome</keyword>
<comment type="caution">
    <text evidence="2">The sequence shown here is derived from an EMBL/GenBank/DDBJ whole genome shotgun (WGS) entry which is preliminary data.</text>
</comment>
<dbReference type="Proteomes" id="UP001148786">
    <property type="component" value="Unassembled WGS sequence"/>
</dbReference>
<reference evidence="2" key="1">
    <citation type="submission" date="2022-07" db="EMBL/GenBank/DDBJ databases">
        <title>Genome Sequence of Agrocybe chaxingu.</title>
        <authorList>
            <person name="Buettner E."/>
        </authorList>
    </citation>
    <scope>NUCLEOTIDE SEQUENCE</scope>
    <source>
        <strain evidence="2">MP-N11</strain>
    </source>
</reference>
<evidence type="ECO:0000313" key="3">
    <source>
        <dbReference type="Proteomes" id="UP001148786"/>
    </source>
</evidence>
<organism evidence="2 3">
    <name type="scientific">Agrocybe chaxingu</name>
    <dbReference type="NCBI Taxonomy" id="84603"/>
    <lineage>
        <taxon>Eukaryota</taxon>
        <taxon>Fungi</taxon>
        <taxon>Dikarya</taxon>
        <taxon>Basidiomycota</taxon>
        <taxon>Agaricomycotina</taxon>
        <taxon>Agaricomycetes</taxon>
        <taxon>Agaricomycetidae</taxon>
        <taxon>Agaricales</taxon>
        <taxon>Agaricineae</taxon>
        <taxon>Strophariaceae</taxon>
        <taxon>Agrocybe</taxon>
    </lineage>
</organism>
<dbReference type="AlphaFoldDB" id="A0A9W8JPC9"/>
<dbReference type="OrthoDB" id="425534at2759"/>
<evidence type="ECO:0000259" key="1">
    <source>
        <dbReference type="Pfam" id="PF08386"/>
    </source>
</evidence>
<evidence type="ECO:0000313" key="2">
    <source>
        <dbReference type="EMBL" id="KAJ3498915.1"/>
    </source>
</evidence>
<proteinExistence type="predicted"/>
<gene>
    <name evidence="2" type="ORF">NLJ89_g10160</name>
</gene>
<dbReference type="InterPro" id="IPR013595">
    <property type="entry name" value="Pept_S33_TAP-like_C"/>
</dbReference>
<dbReference type="Pfam" id="PF08386">
    <property type="entry name" value="Abhydrolase_4"/>
    <property type="match status" value="1"/>
</dbReference>